<feature type="region of interest" description="Disordered" evidence="2">
    <location>
        <begin position="44"/>
        <end position="89"/>
    </location>
</feature>
<feature type="compositionally biased region" description="Basic and acidic residues" evidence="2">
    <location>
        <begin position="62"/>
        <end position="81"/>
    </location>
</feature>
<keyword evidence="1" id="KW-0175">Coiled coil</keyword>
<reference evidence="3 4" key="1">
    <citation type="submission" date="2019-04" db="EMBL/GenBank/DDBJ databases">
        <title>An improved genome assembly and genetic linkage map for asparagus bean, Vigna unguiculata ssp. sesquipedialis.</title>
        <authorList>
            <person name="Xia Q."/>
            <person name="Zhang R."/>
            <person name="Dong Y."/>
        </authorList>
    </citation>
    <scope>NUCLEOTIDE SEQUENCE [LARGE SCALE GENOMIC DNA]</scope>
    <source>
        <tissue evidence="3">Leaf</tissue>
    </source>
</reference>
<gene>
    <name evidence="3" type="ORF">DEO72_LG4g675</name>
</gene>
<evidence type="ECO:0000256" key="2">
    <source>
        <dbReference type="SAM" id="MobiDB-lite"/>
    </source>
</evidence>
<feature type="coiled-coil region" evidence="1">
    <location>
        <begin position="505"/>
        <end position="588"/>
    </location>
</feature>
<proteinExistence type="predicted"/>
<sequence length="646" mass="74064">MTLEDDAIQRVRKLQEITKNTRESHKKSNKNALEIYLQENRGTTIVAKEQKCSRGGGGTPEHLQKDRERDDWSEQRGRTQDETATGGSHGGLAWWWLDARRDSGGWMRDETAMAGGSRGGLEFWARWKSRREEEIATTAAQQWQWQWQHERRWQWQHGARVVGVDGTCRESPEFAERNGSWRARGRRGMFSSSDIVSLSSSSSESMESGRSVGRHVEEESTSLTVVVGRIPMEMVTEVREDHLEEITESNWPAKAGYEWIVTDVRVNRHIVSLERVSAIERVCHGQEGATEKLSLVSRPSISRLDAFSKSFKHFKDGYFKGVVKEEGRSYFLNADGSTKFPFIWTGSPSRYKDMGTDELSATDKEVVEVLMKFSDKLPTKGLVRVYNSVDPIIDIEGHMAQSGKNNLTLFQALRKEMATKANQLGTLRFQIYKSHWLRAKGPEVGLIELPETSFRKEININLPETMINCIDSMEPDHLVRTMVEFGSKALILSHRVGSLYRREVKEGNREEVEELQEKVDKFAEERAAWKKEKEGREEEKKRLGTWKVRCLDSDSKHNKRIADLEGDYDELKEKYEGTEVELDDLKGCIIQEHINGFQKGFRQAAFFWQDVDAADTRFDVNKNVVDGQLVNEAESSLEEKVEKEAV</sequence>
<name>A0A4D6LLR0_VIGUN</name>
<evidence type="ECO:0000256" key="1">
    <source>
        <dbReference type="SAM" id="Coils"/>
    </source>
</evidence>
<protein>
    <submittedName>
        <fullName evidence="3">Uncharacterized protein</fullName>
    </submittedName>
</protein>
<dbReference type="AlphaFoldDB" id="A0A4D6LLR0"/>
<organism evidence="3 4">
    <name type="scientific">Vigna unguiculata</name>
    <name type="common">Cowpea</name>
    <dbReference type="NCBI Taxonomy" id="3917"/>
    <lineage>
        <taxon>Eukaryota</taxon>
        <taxon>Viridiplantae</taxon>
        <taxon>Streptophyta</taxon>
        <taxon>Embryophyta</taxon>
        <taxon>Tracheophyta</taxon>
        <taxon>Spermatophyta</taxon>
        <taxon>Magnoliopsida</taxon>
        <taxon>eudicotyledons</taxon>
        <taxon>Gunneridae</taxon>
        <taxon>Pentapetalae</taxon>
        <taxon>rosids</taxon>
        <taxon>fabids</taxon>
        <taxon>Fabales</taxon>
        <taxon>Fabaceae</taxon>
        <taxon>Papilionoideae</taxon>
        <taxon>50 kb inversion clade</taxon>
        <taxon>NPAAA clade</taxon>
        <taxon>indigoferoid/millettioid clade</taxon>
        <taxon>Phaseoleae</taxon>
        <taxon>Vigna</taxon>
    </lineage>
</organism>
<dbReference type="Proteomes" id="UP000501690">
    <property type="component" value="Linkage Group LG4"/>
</dbReference>
<evidence type="ECO:0000313" key="3">
    <source>
        <dbReference type="EMBL" id="QCD89729.1"/>
    </source>
</evidence>
<dbReference type="EMBL" id="CP039348">
    <property type="protein sequence ID" value="QCD89729.1"/>
    <property type="molecule type" value="Genomic_DNA"/>
</dbReference>
<keyword evidence="4" id="KW-1185">Reference proteome</keyword>
<accession>A0A4D6LLR0</accession>
<evidence type="ECO:0000313" key="4">
    <source>
        <dbReference type="Proteomes" id="UP000501690"/>
    </source>
</evidence>